<accession>W1PW56</accession>
<feature type="compositionally biased region" description="Low complexity" evidence="1">
    <location>
        <begin position="57"/>
        <end position="69"/>
    </location>
</feature>
<evidence type="ECO:0000313" key="2">
    <source>
        <dbReference type="EMBL" id="ERN12074.1"/>
    </source>
</evidence>
<organism evidence="2 3">
    <name type="scientific">Amborella trichopoda</name>
    <dbReference type="NCBI Taxonomy" id="13333"/>
    <lineage>
        <taxon>Eukaryota</taxon>
        <taxon>Viridiplantae</taxon>
        <taxon>Streptophyta</taxon>
        <taxon>Embryophyta</taxon>
        <taxon>Tracheophyta</taxon>
        <taxon>Spermatophyta</taxon>
        <taxon>Magnoliopsida</taxon>
        <taxon>Amborellales</taxon>
        <taxon>Amborellaceae</taxon>
        <taxon>Amborella</taxon>
    </lineage>
</organism>
<proteinExistence type="predicted"/>
<keyword evidence="3" id="KW-1185">Reference proteome</keyword>
<reference evidence="3" key="1">
    <citation type="journal article" date="2013" name="Science">
        <title>The Amborella genome and the evolution of flowering plants.</title>
        <authorList>
            <consortium name="Amborella Genome Project"/>
        </authorList>
    </citation>
    <scope>NUCLEOTIDE SEQUENCE [LARGE SCALE GENOMIC DNA]</scope>
</reference>
<dbReference type="HOGENOM" id="CLU_1995701_0_0_1"/>
<dbReference type="Gramene" id="ERN12074">
    <property type="protein sequence ID" value="ERN12074"/>
    <property type="gene ID" value="AMTR_s00035p00192740"/>
</dbReference>
<name>W1PW56_AMBTC</name>
<gene>
    <name evidence="2" type="ORF">AMTR_s00035p00192740</name>
</gene>
<evidence type="ECO:0000313" key="3">
    <source>
        <dbReference type="Proteomes" id="UP000017836"/>
    </source>
</evidence>
<dbReference type="AlphaFoldDB" id="W1PW56"/>
<feature type="region of interest" description="Disordered" evidence="1">
    <location>
        <begin position="45"/>
        <end position="76"/>
    </location>
</feature>
<dbReference type="Proteomes" id="UP000017836">
    <property type="component" value="Unassembled WGS sequence"/>
</dbReference>
<protein>
    <submittedName>
        <fullName evidence="2">Uncharacterized protein</fullName>
    </submittedName>
</protein>
<evidence type="ECO:0000256" key="1">
    <source>
        <dbReference type="SAM" id="MobiDB-lite"/>
    </source>
</evidence>
<dbReference type="EMBL" id="KI392639">
    <property type="protein sequence ID" value="ERN12074.1"/>
    <property type="molecule type" value="Genomic_DNA"/>
</dbReference>
<sequence length="106" mass="11772">MSTSYVSKYKELLGIPFEKIKGRHDSEIHLGKLRWDFTGVPHLTERMMGGRAPQGESSHPSSRGAARSSGDAEQVERDIPYLCDGSAFFYVDTAPPQALLTDEDWG</sequence>